<evidence type="ECO:0000256" key="7">
    <source>
        <dbReference type="RuleBase" id="RU363032"/>
    </source>
</evidence>
<dbReference type="PROSITE" id="PS50928">
    <property type="entry name" value="ABC_TM1"/>
    <property type="match status" value="1"/>
</dbReference>
<evidence type="ECO:0000256" key="5">
    <source>
        <dbReference type="ARBA" id="ARBA00022989"/>
    </source>
</evidence>
<evidence type="ECO:0000313" key="10">
    <source>
        <dbReference type="Proteomes" id="UP000253490"/>
    </source>
</evidence>
<name>A0A366HYJ1_9FIRM</name>
<proteinExistence type="inferred from homology"/>
<dbReference type="Gene3D" id="1.10.3720.10">
    <property type="entry name" value="MetI-like"/>
    <property type="match status" value="1"/>
</dbReference>
<feature type="transmembrane region" description="Helical" evidence="7">
    <location>
        <begin position="119"/>
        <end position="137"/>
    </location>
</feature>
<sequence>MQKNKVIMYTIPIVFWGGIWYFVCAIINNPLLLPSPLAVFTSLIQLIYDKVFWLNVSNSLMRIVLGFVLGVALGMIFAVLSHMSKLFRLIINPLISVIKATPMASIIILLLVWITSKNLSVVLVLLVVLPNIYSNTLKGLQQVDPKLLEMAFVFKMNKRNRIRYIYLPKVMEFLLPAVSFSLGFSWKSGISGEVLAQPVNTIGEALYYSKVYLNTPALFAYTLFIVGISIVMEKVIIRFIKGFEKGVSYESRN</sequence>
<feature type="transmembrane region" description="Helical" evidence="7">
    <location>
        <begin position="164"/>
        <end position="186"/>
    </location>
</feature>
<evidence type="ECO:0000256" key="2">
    <source>
        <dbReference type="ARBA" id="ARBA00022448"/>
    </source>
</evidence>
<evidence type="ECO:0000256" key="3">
    <source>
        <dbReference type="ARBA" id="ARBA00022475"/>
    </source>
</evidence>
<keyword evidence="6 7" id="KW-0472">Membrane</keyword>
<gene>
    <name evidence="9" type="ORF">DES36_12043</name>
</gene>
<dbReference type="SUPFAM" id="SSF161098">
    <property type="entry name" value="MetI-like"/>
    <property type="match status" value="1"/>
</dbReference>
<evidence type="ECO:0000256" key="6">
    <source>
        <dbReference type="ARBA" id="ARBA00023136"/>
    </source>
</evidence>
<protein>
    <submittedName>
        <fullName evidence="9">NitT/TauT family transport system permease protein</fullName>
    </submittedName>
</protein>
<dbReference type="EMBL" id="QNRX01000020">
    <property type="protein sequence ID" value="RBP59101.1"/>
    <property type="molecule type" value="Genomic_DNA"/>
</dbReference>
<dbReference type="Pfam" id="PF00528">
    <property type="entry name" value="BPD_transp_1"/>
    <property type="match status" value="1"/>
</dbReference>
<comment type="subcellular location">
    <subcellularLocation>
        <location evidence="1 7">Cell membrane</location>
        <topology evidence="1 7">Multi-pass membrane protein</topology>
    </subcellularLocation>
</comment>
<evidence type="ECO:0000256" key="4">
    <source>
        <dbReference type="ARBA" id="ARBA00022692"/>
    </source>
</evidence>
<keyword evidence="4 7" id="KW-0812">Transmembrane</keyword>
<keyword evidence="5 7" id="KW-1133">Transmembrane helix</keyword>
<dbReference type="GO" id="GO:0055085">
    <property type="term" value="P:transmembrane transport"/>
    <property type="evidence" value="ECO:0007669"/>
    <property type="project" value="InterPro"/>
</dbReference>
<dbReference type="Proteomes" id="UP000253490">
    <property type="component" value="Unassembled WGS sequence"/>
</dbReference>
<comment type="similarity">
    <text evidence="7">Belongs to the binding-protein-dependent transport system permease family.</text>
</comment>
<evidence type="ECO:0000259" key="8">
    <source>
        <dbReference type="PROSITE" id="PS50928"/>
    </source>
</evidence>
<dbReference type="PANTHER" id="PTHR30151">
    <property type="entry name" value="ALKANE SULFONATE ABC TRANSPORTER-RELATED, MEMBRANE SUBUNIT"/>
    <property type="match status" value="1"/>
</dbReference>
<organism evidence="9 10">
    <name type="scientific">Alkalibaculum bacchi</name>
    <dbReference type="NCBI Taxonomy" id="645887"/>
    <lineage>
        <taxon>Bacteria</taxon>
        <taxon>Bacillati</taxon>
        <taxon>Bacillota</taxon>
        <taxon>Clostridia</taxon>
        <taxon>Eubacteriales</taxon>
        <taxon>Eubacteriaceae</taxon>
        <taxon>Alkalibaculum</taxon>
    </lineage>
</organism>
<dbReference type="PANTHER" id="PTHR30151:SF0">
    <property type="entry name" value="ABC TRANSPORTER PERMEASE PROTEIN MJ0413-RELATED"/>
    <property type="match status" value="1"/>
</dbReference>
<feature type="domain" description="ABC transmembrane type-1" evidence="8">
    <location>
        <begin position="56"/>
        <end position="236"/>
    </location>
</feature>
<dbReference type="InterPro" id="IPR035906">
    <property type="entry name" value="MetI-like_sf"/>
</dbReference>
<dbReference type="InterPro" id="IPR000515">
    <property type="entry name" value="MetI-like"/>
</dbReference>
<comment type="caution">
    <text evidence="9">The sequence shown here is derived from an EMBL/GenBank/DDBJ whole genome shotgun (WGS) entry which is preliminary data.</text>
</comment>
<evidence type="ECO:0000256" key="1">
    <source>
        <dbReference type="ARBA" id="ARBA00004651"/>
    </source>
</evidence>
<dbReference type="AlphaFoldDB" id="A0A366HYJ1"/>
<feature type="transmembrane region" description="Helical" evidence="7">
    <location>
        <begin position="89"/>
        <end position="113"/>
    </location>
</feature>
<feature type="transmembrane region" description="Helical" evidence="7">
    <location>
        <begin position="60"/>
        <end position="80"/>
    </location>
</feature>
<dbReference type="RefSeq" id="WP_113921590.1">
    <property type="nucleotide sequence ID" value="NZ_QNRX01000020.1"/>
</dbReference>
<dbReference type="GO" id="GO:0005886">
    <property type="term" value="C:plasma membrane"/>
    <property type="evidence" value="ECO:0007669"/>
    <property type="project" value="UniProtKB-SubCell"/>
</dbReference>
<keyword evidence="2 7" id="KW-0813">Transport</keyword>
<keyword evidence="3" id="KW-1003">Cell membrane</keyword>
<reference evidence="9 10" key="1">
    <citation type="submission" date="2018-06" db="EMBL/GenBank/DDBJ databases">
        <title>Genomic Encyclopedia of Type Strains, Phase IV (KMG-IV): sequencing the most valuable type-strain genomes for metagenomic binning, comparative biology and taxonomic classification.</title>
        <authorList>
            <person name="Goeker M."/>
        </authorList>
    </citation>
    <scope>NUCLEOTIDE SEQUENCE [LARGE SCALE GENOMIC DNA]</scope>
    <source>
        <strain evidence="9 10">DSM 22112</strain>
    </source>
</reference>
<keyword evidence="10" id="KW-1185">Reference proteome</keyword>
<feature type="transmembrane region" description="Helical" evidence="7">
    <location>
        <begin position="218"/>
        <end position="237"/>
    </location>
</feature>
<evidence type="ECO:0000313" key="9">
    <source>
        <dbReference type="EMBL" id="RBP59101.1"/>
    </source>
</evidence>
<feature type="transmembrane region" description="Helical" evidence="7">
    <location>
        <begin position="6"/>
        <end position="24"/>
    </location>
</feature>
<dbReference type="OrthoDB" id="308958at2"/>
<accession>A0A366HYJ1</accession>